<dbReference type="AlphaFoldDB" id="A0A1D7TIL9"/>
<proteinExistence type="predicted"/>
<reference evidence="2" key="1">
    <citation type="submission" date="2016-08" db="EMBL/GenBank/DDBJ databases">
        <title>Complete genome sequence of the organohalide-respiring Epsilonproteobacterium Sulfurospirillum halorespirans.</title>
        <authorList>
            <person name="Goris T."/>
            <person name="Zimmermann J."/>
            <person name="Schenz B."/>
            <person name="Lemos M."/>
            <person name="Hackermueller J."/>
            <person name="Diekert G."/>
        </authorList>
    </citation>
    <scope>NUCLEOTIDE SEQUENCE [LARGE SCALE GENOMIC DNA]</scope>
    <source>
        <strain>DSM 13726</strain>
        <strain evidence="2">PCE-M2</strain>
    </source>
</reference>
<dbReference type="Proteomes" id="UP000094609">
    <property type="component" value="Chromosome"/>
</dbReference>
<name>A0A1D7TIL9_9BACT</name>
<dbReference type="RefSeq" id="WP_069477635.1">
    <property type="nucleotide sequence ID" value="NZ_CP017111.1"/>
</dbReference>
<dbReference type="KEGG" id="shal:SHALO_1010"/>
<keyword evidence="2" id="KW-1185">Reference proteome</keyword>
<dbReference type="STRING" id="1193502.SHALO_1010"/>
<dbReference type="EMBL" id="CP017111">
    <property type="protein sequence ID" value="AOO64790.1"/>
    <property type="molecule type" value="Genomic_DNA"/>
</dbReference>
<protein>
    <submittedName>
        <fullName evidence="1">Uncharacterized protein</fullName>
    </submittedName>
</protein>
<accession>A0A1D7TIL9</accession>
<organism evidence="1 2">
    <name type="scientific">Sulfurospirillum halorespirans DSM 13726</name>
    <dbReference type="NCBI Taxonomy" id="1193502"/>
    <lineage>
        <taxon>Bacteria</taxon>
        <taxon>Pseudomonadati</taxon>
        <taxon>Campylobacterota</taxon>
        <taxon>Epsilonproteobacteria</taxon>
        <taxon>Campylobacterales</taxon>
        <taxon>Sulfurospirillaceae</taxon>
        <taxon>Sulfurospirillum</taxon>
    </lineage>
</organism>
<sequence length="205" mass="23224">MSFPTTVDNLPTLSGRGDFNIFSIKKLGVSLAKQKNILQKLAFIDTFEELSKWVEIHSNGKNFIANPLNAGDADREVCLTEIQKPLFLALENIENRRINGRDKRLIEAAEAGDLPVIADIIASAAWTYWQNHNFQISQDVRINISAVCQFQNDENIQQKKDFQKAQIVHIGAAVEFTKALKKGAFQEVLDFEETEEILKINDFED</sequence>
<evidence type="ECO:0000313" key="1">
    <source>
        <dbReference type="EMBL" id="AOO64790.1"/>
    </source>
</evidence>
<gene>
    <name evidence="1" type="ORF">SHALO_1010</name>
</gene>
<evidence type="ECO:0000313" key="2">
    <source>
        <dbReference type="Proteomes" id="UP000094609"/>
    </source>
</evidence>